<dbReference type="PROSITE" id="PS50082">
    <property type="entry name" value="WD_REPEATS_2"/>
    <property type="match status" value="2"/>
</dbReference>
<dbReference type="AlphaFoldDB" id="A0A5B9R3B2"/>
<sequence length="342" mass="37042">MIRDSISMRFPQAFRQFSIVCRLCRIGFAVGILILGTFGLSHCHAAQPPITALTLSADQTTLVAGSQLGVHVISWPELERTPVRDVGFSQIHDLKFSPDGKQLLIVGGAAGEYGEWKLVSWPELEVIATRTSHSDVIYSATWLSDDQFVTGAADNDLIHWRLSGGEGKILRVVHGHSRRVLCVAAIGEQQLLVSAGIDQVLRVWSSEQGVLAEPPLRNLDNHTGAVCDLAVRPGEHAIPHLASASVDKTVRFWQPTIGRLLRFSRLPVEPSSIAWSLDGERLAIGCSDGKLRIVNPNTVENEQTLEGIEGWIFEVTAAVDGSFAVAGASGAIARVLPAKSRK</sequence>
<dbReference type="SUPFAM" id="SSF50978">
    <property type="entry name" value="WD40 repeat-like"/>
    <property type="match status" value="1"/>
</dbReference>
<dbReference type="InterPro" id="IPR015943">
    <property type="entry name" value="WD40/YVTN_repeat-like_dom_sf"/>
</dbReference>
<evidence type="ECO:0000256" key="2">
    <source>
        <dbReference type="ARBA" id="ARBA00022737"/>
    </source>
</evidence>
<dbReference type="KEGG" id="rul:UC8_28190"/>
<reference evidence="4 5" key="1">
    <citation type="submission" date="2019-08" db="EMBL/GenBank/DDBJ databases">
        <title>Deep-cultivation of Planctomycetes and their phenomic and genomic characterization uncovers novel biology.</title>
        <authorList>
            <person name="Wiegand S."/>
            <person name="Jogler M."/>
            <person name="Boedeker C."/>
            <person name="Pinto D."/>
            <person name="Vollmers J."/>
            <person name="Rivas-Marin E."/>
            <person name="Kohn T."/>
            <person name="Peeters S.H."/>
            <person name="Heuer A."/>
            <person name="Rast P."/>
            <person name="Oberbeckmann S."/>
            <person name="Bunk B."/>
            <person name="Jeske O."/>
            <person name="Meyerdierks A."/>
            <person name="Storesund J.E."/>
            <person name="Kallscheuer N."/>
            <person name="Luecker S."/>
            <person name="Lage O.M."/>
            <person name="Pohl T."/>
            <person name="Merkel B.J."/>
            <person name="Hornburger P."/>
            <person name="Mueller R.-W."/>
            <person name="Bruemmer F."/>
            <person name="Labrenz M."/>
            <person name="Spormann A.M."/>
            <person name="Op den Camp H."/>
            <person name="Overmann J."/>
            <person name="Amann R."/>
            <person name="Jetten M.S.M."/>
            <person name="Mascher T."/>
            <person name="Medema M.H."/>
            <person name="Devos D.P."/>
            <person name="Kaster A.-K."/>
            <person name="Ovreas L."/>
            <person name="Rohde M."/>
            <person name="Galperin M.Y."/>
            <person name="Jogler C."/>
        </authorList>
    </citation>
    <scope>NUCLEOTIDE SEQUENCE [LARGE SCALE GENOMIC DNA]</scope>
    <source>
        <strain evidence="4 5">UC8</strain>
    </source>
</reference>
<dbReference type="GO" id="GO:0000027">
    <property type="term" value="P:ribosomal large subunit assembly"/>
    <property type="evidence" value="ECO:0007669"/>
    <property type="project" value="TreeGrafter"/>
</dbReference>
<protein>
    <submittedName>
        <fullName evidence="4">WD domain, G-beta repeat</fullName>
    </submittedName>
</protein>
<dbReference type="PANTHER" id="PTHR19848">
    <property type="entry name" value="WD40 REPEAT PROTEIN"/>
    <property type="match status" value="1"/>
</dbReference>
<dbReference type="SMART" id="SM00320">
    <property type="entry name" value="WD40"/>
    <property type="match status" value="7"/>
</dbReference>
<organism evidence="4 5">
    <name type="scientific">Roseimaritima ulvae</name>
    <dbReference type="NCBI Taxonomy" id="980254"/>
    <lineage>
        <taxon>Bacteria</taxon>
        <taxon>Pseudomonadati</taxon>
        <taxon>Planctomycetota</taxon>
        <taxon>Planctomycetia</taxon>
        <taxon>Pirellulales</taxon>
        <taxon>Pirellulaceae</taxon>
        <taxon>Roseimaritima</taxon>
    </lineage>
</organism>
<keyword evidence="1 3" id="KW-0853">WD repeat</keyword>
<dbReference type="EMBL" id="CP042914">
    <property type="protein sequence ID" value="QEG40801.1"/>
    <property type="molecule type" value="Genomic_DNA"/>
</dbReference>
<dbReference type="InterPro" id="IPR001680">
    <property type="entry name" value="WD40_rpt"/>
</dbReference>
<dbReference type="PANTHER" id="PTHR19848:SF0">
    <property type="entry name" value="NOTCHLESS PROTEIN HOMOLOG 1"/>
    <property type="match status" value="1"/>
</dbReference>
<name>A0A5B9R3B2_9BACT</name>
<dbReference type="PROSITE" id="PS50294">
    <property type="entry name" value="WD_REPEATS_REGION"/>
    <property type="match status" value="1"/>
</dbReference>
<evidence type="ECO:0000313" key="5">
    <source>
        <dbReference type="Proteomes" id="UP000325286"/>
    </source>
</evidence>
<keyword evidence="2" id="KW-0677">Repeat</keyword>
<dbReference type="OrthoDB" id="9805828at2"/>
<feature type="repeat" description="WD" evidence="3">
    <location>
        <begin position="219"/>
        <end position="254"/>
    </location>
</feature>
<proteinExistence type="predicted"/>
<dbReference type="Gene3D" id="2.130.10.10">
    <property type="entry name" value="YVTN repeat-like/Quinoprotein amine dehydrogenase"/>
    <property type="match status" value="2"/>
</dbReference>
<evidence type="ECO:0000256" key="1">
    <source>
        <dbReference type="ARBA" id="ARBA00022574"/>
    </source>
</evidence>
<gene>
    <name evidence="4" type="ORF">UC8_28190</name>
</gene>
<evidence type="ECO:0000256" key="3">
    <source>
        <dbReference type="PROSITE-ProRule" id="PRU00221"/>
    </source>
</evidence>
<feature type="repeat" description="WD" evidence="3">
    <location>
        <begin position="173"/>
        <end position="205"/>
    </location>
</feature>
<dbReference type="Pfam" id="PF00400">
    <property type="entry name" value="WD40"/>
    <property type="match status" value="4"/>
</dbReference>
<dbReference type="Proteomes" id="UP000325286">
    <property type="component" value="Chromosome"/>
</dbReference>
<dbReference type="InterPro" id="IPR036322">
    <property type="entry name" value="WD40_repeat_dom_sf"/>
</dbReference>
<evidence type="ECO:0000313" key="4">
    <source>
        <dbReference type="EMBL" id="QEG40801.1"/>
    </source>
</evidence>
<accession>A0A5B9R3B2</accession>
<keyword evidence="5" id="KW-1185">Reference proteome</keyword>